<dbReference type="Proteomes" id="UP000814140">
    <property type="component" value="Unassembled WGS sequence"/>
</dbReference>
<gene>
    <name evidence="1" type="ORF">BV25DRAFT_1824218</name>
</gene>
<organism evidence="1 2">
    <name type="scientific">Artomyces pyxidatus</name>
    <dbReference type="NCBI Taxonomy" id="48021"/>
    <lineage>
        <taxon>Eukaryota</taxon>
        <taxon>Fungi</taxon>
        <taxon>Dikarya</taxon>
        <taxon>Basidiomycota</taxon>
        <taxon>Agaricomycotina</taxon>
        <taxon>Agaricomycetes</taxon>
        <taxon>Russulales</taxon>
        <taxon>Auriscalpiaceae</taxon>
        <taxon>Artomyces</taxon>
    </lineage>
</organism>
<keyword evidence="2" id="KW-1185">Reference proteome</keyword>
<dbReference type="EMBL" id="MU277202">
    <property type="protein sequence ID" value="KAI0063655.1"/>
    <property type="molecule type" value="Genomic_DNA"/>
</dbReference>
<evidence type="ECO:0000313" key="1">
    <source>
        <dbReference type="EMBL" id="KAI0063655.1"/>
    </source>
</evidence>
<accession>A0ACB8T5W6</accession>
<sequence length="567" mass="61563">MISLLVKERLYLNEVVLGTAFGVLMGPHVADIFNPRSWTTATNTLTLEVMRVVLATGLFAIGVELPRTYMAKHAKSLLVMVVPTMAFGWGISAVFIHLLFPRLDFISALAISACLTPTDPVICAAIVGGSFAIKNVPVNLRRLLAAESASNDGLAYPFLSISIYLTTEVSRRTAIGKWFLIGWLYQVILGIILGAVIGFAFSRLMKFTHHKGFIDRESFVAQYLALAIFTIGIASTLGTDDLLAAFAAGSTVSWDGNFNLQIENEVFSSVIDLVLNCACFIYIGAWLPFDQFNSPELGITPGRLLALFMCLLVLRRIPPLLMLYNWIPEIRSWKEALFSGHFGPMGVGAVFISTLALNRLEDPQSPPQNQQQFLAACLQPIVSFIVLGSIVTHGLSIPFFSFGRTLSSRTLSLSRTLTRQNENVPDWLLWARRDPLPPGTAAHSHVDVEQQAEPNATKHDDMSDTATMHAAPEVENPALGIAGMLDKRGPGALSLSRRTSQVNPYDSDEGVSGPSSLGVDDVLAKAGPHVASADGGVADERPLGVEEGDDTETVRSPRKAVRFPESQ</sequence>
<name>A0ACB8T5W6_9AGAM</name>
<evidence type="ECO:0000313" key="2">
    <source>
        <dbReference type="Proteomes" id="UP000814140"/>
    </source>
</evidence>
<proteinExistence type="predicted"/>
<protein>
    <submittedName>
        <fullName evidence="1">Uncharacterized protein</fullName>
    </submittedName>
</protein>
<reference evidence="1" key="2">
    <citation type="journal article" date="2022" name="New Phytol.">
        <title>Evolutionary transition to the ectomycorrhizal habit in the genomes of a hyperdiverse lineage of mushroom-forming fungi.</title>
        <authorList>
            <person name="Looney B."/>
            <person name="Miyauchi S."/>
            <person name="Morin E."/>
            <person name="Drula E."/>
            <person name="Courty P.E."/>
            <person name="Kohler A."/>
            <person name="Kuo A."/>
            <person name="LaButti K."/>
            <person name="Pangilinan J."/>
            <person name="Lipzen A."/>
            <person name="Riley R."/>
            <person name="Andreopoulos W."/>
            <person name="He G."/>
            <person name="Johnson J."/>
            <person name="Nolan M."/>
            <person name="Tritt A."/>
            <person name="Barry K.W."/>
            <person name="Grigoriev I.V."/>
            <person name="Nagy L.G."/>
            <person name="Hibbett D."/>
            <person name="Henrissat B."/>
            <person name="Matheny P.B."/>
            <person name="Labbe J."/>
            <person name="Martin F.M."/>
        </authorList>
    </citation>
    <scope>NUCLEOTIDE SEQUENCE</scope>
    <source>
        <strain evidence="1">HHB10654</strain>
    </source>
</reference>
<reference evidence="1" key="1">
    <citation type="submission" date="2021-03" db="EMBL/GenBank/DDBJ databases">
        <authorList>
            <consortium name="DOE Joint Genome Institute"/>
            <person name="Ahrendt S."/>
            <person name="Looney B.P."/>
            <person name="Miyauchi S."/>
            <person name="Morin E."/>
            <person name="Drula E."/>
            <person name="Courty P.E."/>
            <person name="Chicoki N."/>
            <person name="Fauchery L."/>
            <person name="Kohler A."/>
            <person name="Kuo A."/>
            <person name="Labutti K."/>
            <person name="Pangilinan J."/>
            <person name="Lipzen A."/>
            <person name="Riley R."/>
            <person name="Andreopoulos W."/>
            <person name="He G."/>
            <person name="Johnson J."/>
            <person name="Barry K.W."/>
            <person name="Grigoriev I.V."/>
            <person name="Nagy L."/>
            <person name="Hibbett D."/>
            <person name="Henrissat B."/>
            <person name="Matheny P.B."/>
            <person name="Labbe J."/>
            <person name="Martin F."/>
        </authorList>
    </citation>
    <scope>NUCLEOTIDE SEQUENCE</scope>
    <source>
        <strain evidence="1">HHB10654</strain>
    </source>
</reference>
<comment type="caution">
    <text evidence="1">The sequence shown here is derived from an EMBL/GenBank/DDBJ whole genome shotgun (WGS) entry which is preliminary data.</text>
</comment>